<dbReference type="EC" id="2.4.1.1" evidence="3"/>
<protein>
    <recommendedName>
        <fullName evidence="3">Alpha-1,4 glucan phosphorylase</fullName>
        <ecNumber evidence="3">2.4.1.1</ecNumber>
    </recommendedName>
</protein>
<keyword evidence="2" id="KW-0597">Phosphoprotein</keyword>
<evidence type="ECO:0000313" key="4">
    <source>
        <dbReference type="EMBL" id="PIK49765.1"/>
    </source>
</evidence>
<comment type="similarity">
    <text evidence="1 3">Belongs to the glycogen phosphorylase family.</text>
</comment>
<sequence length="142" mass="16614">MRWERRISSSLGTVEEVEQRKHGYNPRDYYEKNSELKQAIDQIQGGFFCPNEPEAFKDIVNSLLYHDTYMLLADFESYVEAQERVSELFKDREAWAKKCIMNIASSGKFSSDRTITQYAREIWGVEPNTIKLPAPHETPQDK</sequence>
<dbReference type="Proteomes" id="UP000230750">
    <property type="component" value="Unassembled WGS sequence"/>
</dbReference>
<evidence type="ECO:0000256" key="3">
    <source>
        <dbReference type="RuleBase" id="RU000587"/>
    </source>
</evidence>
<keyword evidence="5" id="KW-1185">Reference proteome</keyword>
<dbReference type="GO" id="GO:0008184">
    <property type="term" value="F:glycogen phosphorylase activity"/>
    <property type="evidence" value="ECO:0007669"/>
    <property type="project" value="InterPro"/>
</dbReference>
<dbReference type="EMBL" id="MRZV01000448">
    <property type="protein sequence ID" value="PIK49765.1"/>
    <property type="molecule type" value="Genomic_DNA"/>
</dbReference>
<dbReference type="GO" id="GO:0005737">
    <property type="term" value="C:cytoplasm"/>
    <property type="evidence" value="ECO:0007669"/>
    <property type="project" value="TreeGrafter"/>
</dbReference>
<keyword evidence="3" id="KW-0663">Pyridoxal phosphate</keyword>
<gene>
    <name evidence="4" type="ORF">BSL78_13352</name>
</gene>
<dbReference type="InterPro" id="IPR000811">
    <property type="entry name" value="Glyco_trans_35"/>
</dbReference>
<dbReference type="AlphaFoldDB" id="A0A2G8KP69"/>
<dbReference type="SUPFAM" id="SSF53756">
    <property type="entry name" value="UDP-Glycosyltransferase/glycogen phosphorylase"/>
    <property type="match status" value="1"/>
</dbReference>
<organism evidence="4 5">
    <name type="scientific">Stichopus japonicus</name>
    <name type="common">Sea cucumber</name>
    <dbReference type="NCBI Taxonomy" id="307972"/>
    <lineage>
        <taxon>Eukaryota</taxon>
        <taxon>Metazoa</taxon>
        <taxon>Echinodermata</taxon>
        <taxon>Eleutherozoa</taxon>
        <taxon>Echinozoa</taxon>
        <taxon>Holothuroidea</taxon>
        <taxon>Aspidochirotacea</taxon>
        <taxon>Aspidochirotida</taxon>
        <taxon>Stichopodidae</taxon>
        <taxon>Apostichopus</taxon>
    </lineage>
</organism>
<evidence type="ECO:0000256" key="1">
    <source>
        <dbReference type="ARBA" id="ARBA00006047"/>
    </source>
</evidence>
<dbReference type="PANTHER" id="PTHR11468">
    <property type="entry name" value="GLYCOGEN PHOSPHORYLASE"/>
    <property type="match status" value="1"/>
</dbReference>
<comment type="caution">
    <text evidence="4">The sequence shown here is derived from an EMBL/GenBank/DDBJ whole genome shotgun (WGS) entry which is preliminary data.</text>
</comment>
<keyword evidence="3" id="KW-0119">Carbohydrate metabolism</keyword>
<reference evidence="4 5" key="1">
    <citation type="journal article" date="2017" name="PLoS Biol.">
        <title>The sea cucumber genome provides insights into morphological evolution and visceral regeneration.</title>
        <authorList>
            <person name="Zhang X."/>
            <person name="Sun L."/>
            <person name="Yuan J."/>
            <person name="Sun Y."/>
            <person name="Gao Y."/>
            <person name="Zhang L."/>
            <person name="Li S."/>
            <person name="Dai H."/>
            <person name="Hamel J.F."/>
            <person name="Liu C."/>
            <person name="Yu Y."/>
            <person name="Liu S."/>
            <person name="Lin W."/>
            <person name="Guo K."/>
            <person name="Jin S."/>
            <person name="Xu P."/>
            <person name="Storey K.B."/>
            <person name="Huan P."/>
            <person name="Zhang T."/>
            <person name="Zhou Y."/>
            <person name="Zhang J."/>
            <person name="Lin C."/>
            <person name="Li X."/>
            <person name="Xing L."/>
            <person name="Huo D."/>
            <person name="Sun M."/>
            <person name="Wang L."/>
            <person name="Mercier A."/>
            <person name="Li F."/>
            <person name="Yang H."/>
            <person name="Xiang J."/>
        </authorList>
    </citation>
    <scope>NUCLEOTIDE SEQUENCE [LARGE SCALE GENOMIC DNA]</scope>
    <source>
        <strain evidence="4">Shaxun</strain>
        <tissue evidence="4">Muscle</tissue>
    </source>
</reference>
<comment type="function">
    <text evidence="3">Allosteric enzyme that catalyzes the rate-limiting step in glycogen catabolism, the phosphorolytic cleavage of glycogen to produce glucose-1-phosphate, and plays a central role in maintaining cellular and organismal glucose homeostasis.</text>
</comment>
<comment type="cofactor">
    <cofactor evidence="3">
        <name>pyridoxal 5'-phosphate</name>
        <dbReference type="ChEBI" id="CHEBI:597326"/>
    </cofactor>
</comment>
<proteinExistence type="inferred from homology"/>
<dbReference type="PANTHER" id="PTHR11468:SF13">
    <property type="entry name" value="GLYCOGEN PHOSPHORYLASE"/>
    <property type="match status" value="1"/>
</dbReference>
<dbReference type="GO" id="GO:0030170">
    <property type="term" value="F:pyridoxal phosphate binding"/>
    <property type="evidence" value="ECO:0007669"/>
    <property type="project" value="TreeGrafter"/>
</dbReference>
<name>A0A2G8KP69_STIJA</name>
<dbReference type="OrthoDB" id="7274275at2759"/>
<dbReference type="Gene3D" id="3.40.50.2000">
    <property type="entry name" value="Glycogen Phosphorylase B"/>
    <property type="match status" value="1"/>
</dbReference>
<dbReference type="STRING" id="307972.A0A2G8KP69"/>
<dbReference type="FunFam" id="3.40.50.2000:FF:000197">
    <property type="entry name" value="Alpha-1,4 glucan phosphorylase"/>
    <property type="match status" value="1"/>
</dbReference>
<evidence type="ECO:0000256" key="2">
    <source>
        <dbReference type="ARBA" id="ARBA00022553"/>
    </source>
</evidence>
<keyword evidence="3" id="KW-0808">Transferase</keyword>
<keyword evidence="3" id="KW-0328">Glycosyltransferase</keyword>
<evidence type="ECO:0000313" key="5">
    <source>
        <dbReference type="Proteomes" id="UP000230750"/>
    </source>
</evidence>
<accession>A0A2G8KP69</accession>
<comment type="catalytic activity">
    <reaction evidence="3">
        <text>[(1-&gt;4)-alpha-D-glucosyl](n) + phosphate = [(1-&gt;4)-alpha-D-glucosyl](n-1) + alpha-D-glucose 1-phosphate</text>
        <dbReference type="Rhea" id="RHEA:41732"/>
        <dbReference type="Rhea" id="RHEA-COMP:9584"/>
        <dbReference type="Rhea" id="RHEA-COMP:9586"/>
        <dbReference type="ChEBI" id="CHEBI:15444"/>
        <dbReference type="ChEBI" id="CHEBI:43474"/>
        <dbReference type="ChEBI" id="CHEBI:58601"/>
        <dbReference type="EC" id="2.4.1.1"/>
    </reaction>
</comment>
<dbReference type="GO" id="GO:0005980">
    <property type="term" value="P:glycogen catabolic process"/>
    <property type="evidence" value="ECO:0007669"/>
    <property type="project" value="TreeGrafter"/>
</dbReference>
<dbReference type="Pfam" id="PF00343">
    <property type="entry name" value="Phosphorylase"/>
    <property type="match status" value="1"/>
</dbReference>